<dbReference type="SUPFAM" id="SSF50156">
    <property type="entry name" value="PDZ domain-like"/>
    <property type="match status" value="1"/>
</dbReference>
<dbReference type="InterPro" id="IPR045175">
    <property type="entry name" value="M28_fam"/>
</dbReference>
<accession>A0ABZ2YI02</accession>
<gene>
    <name evidence="2" type="ORF">WJU16_13390</name>
</gene>
<evidence type="ECO:0000259" key="1">
    <source>
        <dbReference type="SMART" id="SM00228"/>
    </source>
</evidence>
<dbReference type="SUPFAM" id="SSF53187">
    <property type="entry name" value="Zn-dependent exopeptidases"/>
    <property type="match status" value="1"/>
</dbReference>
<dbReference type="PANTHER" id="PTHR12147">
    <property type="entry name" value="METALLOPEPTIDASE M28 FAMILY MEMBER"/>
    <property type="match status" value="1"/>
</dbReference>
<proteinExistence type="predicted"/>
<dbReference type="PANTHER" id="PTHR12147:SF26">
    <property type="entry name" value="PEPTIDASE M28 DOMAIN-CONTAINING PROTEIN"/>
    <property type="match status" value="1"/>
</dbReference>
<dbReference type="InterPro" id="IPR007484">
    <property type="entry name" value="Peptidase_M28"/>
</dbReference>
<dbReference type="Gene3D" id="2.30.42.10">
    <property type="match status" value="1"/>
</dbReference>
<reference evidence="3" key="1">
    <citation type="submission" date="2024-03" db="EMBL/GenBank/DDBJ databases">
        <title>Chitinophaga horti sp. nov., isolated from garden soil.</title>
        <authorList>
            <person name="Lee D.S."/>
            <person name="Han D.M."/>
            <person name="Baek J.H."/>
            <person name="Choi D.G."/>
            <person name="Jeon J.H."/>
            <person name="Jeon C.O."/>
        </authorList>
    </citation>
    <scope>NUCLEOTIDE SEQUENCE [LARGE SCALE GENOMIC DNA]</scope>
    <source>
        <strain evidence="3">GPA1</strain>
    </source>
</reference>
<keyword evidence="3" id="KW-1185">Reference proteome</keyword>
<dbReference type="EMBL" id="CP149822">
    <property type="protein sequence ID" value="WZN38997.1"/>
    <property type="molecule type" value="Genomic_DNA"/>
</dbReference>
<organism evidence="2 3">
    <name type="scientific">Chitinophaga pollutisoli</name>
    <dbReference type="NCBI Taxonomy" id="3133966"/>
    <lineage>
        <taxon>Bacteria</taxon>
        <taxon>Pseudomonadati</taxon>
        <taxon>Bacteroidota</taxon>
        <taxon>Chitinophagia</taxon>
        <taxon>Chitinophagales</taxon>
        <taxon>Chitinophagaceae</taxon>
        <taxon>Chitinophaga</taxon>
    </lineage>
</organism>
<dbReference type="SMART" id="SM00228">
    <property type="entry name" value="PDZ"/>
    <property type="match status" value="1"/>
</dbReference>
<evidence type="ECO:0000313" key="2">
    <source>
        <dbReference type="EMBL" id="WZN38997.1"/>
    </source>
</evidence>
<feature type="domain" description="PDZ" evidence="1">
    <location>
        <begin position="454"/>
        <end position="531"/>
    </location>
</feature>
<dbReference type="Proteomes" id="UP001485459">
    <property type="component" value="Chromosome"/>
</dbReference>
<dbReference type="RefSeq" id="WP_341834006.1">
    <property type="nucleotide sequence ID" value="NZ_CP149822.1"/>
</dbReference>
<dbReference type="InterPro" id="IPR036034">
    <property type="entry name" value="PDZ_sf"/>
</dbReference>
<evidence type="ECO:0000313" key="3">
    <source>
        <dbReference type="Proteomes" id="UP001485459"/>
    </source>
</evidence>
<protein>
    <submittedName>
        <fullName evidence="2">M20/M25/M40 family metallo-hydrolase</fullName>
    </submittedName>
</protein>
<dbReference type="InterPro" id="IPR001478">
    <property type="entry name" value="PDZ"/>
</dbReference>
<dbReference type="Pfam" id="PF13180">
    <property type="entry name" value="PDZ_2"/>
    <property type="match status" value="1"/>
</dbReference>
<name>A0ABZ2YI02_9BACT</name>
<dbReference type="Pfam" id="PF04389">
    <property type="entry name" value="Peptidase_M28"/>
    <property type="match status" value="1"/>
</dbReference>
<sequence length="540" mass="57990">MKKLYLILPLAGLALTAYPQKKADRKTLGNLQAHVAYLASDKLEGRRTGTAGEQLAAEYISQQMKIIGLAPKGTDGYLQTFIVREGLEAGPNARFSINGNALRPGEQFLPLPFSARKSAKGDVLPGVNEIDNVWLIDVQKSKDEINPHASPLEFYLKKTKAAIESHATGIVFFNGGEDLQTASQWLDLPHETLSIPAIWVGADGSKALSADDANGFQLELQAELVPSRRTGTNVIGYIDNGAPATVVIGAHYDHLGYGEDRNSMSPDEKSIHNGADDNASGTAALLEVARLLKESKLKSANYAIVAFSGEELGLFGSKYFAEKGPVPMQQVNYMVNMDMVGRLSAEKGLQIGGYGTSPSWGQVVPAALPKGLKVSYDSSGLGPSDHASFYLKNVPVLFFFTGTHGDYHKPGDDAEKINYDGQLTIVKTVYGVIEKTNGKPKLAFSKTRDPQPMTGNGFTVTLGIMLDYTYNGGAKIEAVRDGKPAKAAGILAGDVIVQLGEYPVTDAMTYTKALGTFKAGDSTTVKVKRGSEEKVFDIQF</sequence>
<dbReference type="Gene3D" id="3.40.630.10">
    <property type="entry name" value="Zn peptidases"/>
    <property type="match status" value="2"/>
</dbReference>